<dbReference type="AlphaFoldDB" id="A0AA88C1I9"/>
<comment type="similarity">
    <text evidence="1">Belongs to the FGGY kinase family.</text>
</comment>
<keyword evidence="3 6" id="KW-0418">Kinase</keyword>
<keyword evidence="2" id="KW-0808">Transferase</keyword>
<sequence length="532" mass="57845">MAARRLAATPMTGPCILAIDNGTQSVRALLFDLRGDLVAKAQVALQPCNAGRPGWAEHKAEGYWEAVCEACRRLWLVAPAARGGIAGVAVTTQRGTVVNVDEQGRPLRPAITWLDQRRTDLSQVPRVGPLWRAAFRLARVDGTLRYFQREAEINWIAAHQPDIWRRTHKFLLLSGYLNFQLCGRFVDSAGAQVGYVPFDFRRHRWAGARDWKWQALAIRPGMLPELAPPGTVIGAITPAAAAATGIPAGLPLLAAAADKACEVIGAGALAPHVGCLSYGTTATINTTSTKYVEVTRFVPPYPAALPGAYSTEVQIFRGYWMVNWFKEQFGDRELAAATEHGMAPEALLDRLVEAVPPGSMGLMLQPYWSPGIRVPGPEAKGAMLGFGDVHTRAHMYRAILEGLAYALREGKERIERRSGTRITELRVAGGGSQSDAAMQLTADIFGLPAVRAHVYEASGLGAAIAGAVGLGLHRDFASAVAAMTRPGRAFEPDAANRCLYDQLYRRVYLRMYRRLRPLYGEIAAITGYPPPR</sequence>
<dbReference type="RefSeq" id="WP_371861710.1">
    <property type="nucleotide sequence ID" value="NZ_BMWV01000002.1"/>
</dbReference>
<reference evidence="6" key="1">
    <citation type="journal article" date="2014" name="Int. J. Syst. Evol. Microbiol.">
        <title>Complete genome sequence of Corynebacterium casei LMG S-19264T (=DSM 44701T), isolated from a smear-ripened cheese.</title>
        <authorList>
            <consortium name="US DOE Joint Genome Institute (JGI-PGF)"/>
            <person name="Walter F."/>
            <person name="Albersmeier A."/>
            <person name="Kalinowski J."/>
            <person name="Ruckert C."/>
        </authorList>
    </citation>
    <scope>NUCLEOTIDE SEQUENCE</scope>
    <source>
        <strain evidence="6">KCTC 12343</strain>
    </source>
</reference>
<evidence type="ECO:0000313" key="6">
    <source>
        <dbReference type="EMBL" id="GGY31607.1"/>
    </source>
</evidence>
<feature type="domain" description="Carbohydrate kinase FGGY N-terminal" evidence="4">
    <location>
        <begin position="16"/>
        <end position="265"/>
    </location>
</feature>
<dbReference type="InterPro" id="IPR018484">
    <property type="entry name" value="FGGY_N"/>
</dbReference>
<dbReference type="InterPro" id="IPR018485">
    <property type="entry name" value="FGGY_C"/>
</dbReference>
<evidence type="ECO:0000259" key="4">
    <source>
        <dbReference type="Pfam" id="PF00370"/>
    </source>
</evidence>
<evidence type="ECO:0000259" key="5">
    <source>
        <dbReference type="Pfam" id="PF02782"/>
    </source>
</evidence>
<organism evidence="6 7">
    <name type="scientific">Pseudoduganella albidiflava</name>
    <dbReference type="NCBI Taxonomy" id="321983"/>
    <lineage>
        <taxon>Bacteria</taxon>
        <taxon>Pseudomonadati</taxon>
        <taxon>Pseudomonadota</taxon>
        <taxon>Betaproteobacteria</taxon>
        <taxon>Burkholderiales</taxon>
        <taxon>Oxalobacteraceae</taxon>
        <taxon>Telluria group</taxon>
        <taxon>Pseudoduganella</taxon>
    </lineage>
</organism>
<dbReference type="InterPro" id="IPR000577">
    <property type="entry name" value="Carb_kinase_FGGY"/>
</dbReference>
<dbReference type="GO" id="GO:0005975">
    <property type="term" value="P:carbohydrate metabolic process"/>
    <property type="evidence" value="ECO:0007669"/>
    <property type="project" value="InterPro"/>
</dbReference>
<feature type="domain" description="Carbohydrate kinase FGGY C-terminal" evidence="5">
    <location>
        <begin position="276"/>
        <end position="469"/>
    </location>
</feature>
<gene>
    <name evidence="6" type="ORF">GCM10007387_12100</name>
</gene>
<reference evidence="6" key="2">
    <citation type="submission" date="2022-12" db="EMBL/GenBank/DDBJ databases">
        <authorList>
            <person name="Sun Q."/>
            <person name="Kim S."/>
        </authorList>
    </citation>
    <scope>NUCLEOTIDE SEQUENCE</scope>
    <source>
        <strain evidence="6">KCTC 12343</strain>
    </source>
</reference>
<dbReference type="Gene3D" id="3.30.420.40">
    <property type="match status" value="2"/>
</dbReference>
<dbReference type="InterPro" id="IPR050406">
    <property type="entry name" value="FGGY_Carb_Kinase"/>
</dbReference>
<dbReference type="EMBL" id="BMWV01000002">
    <property type="protein sequence ID" value="GGY31607.1"/>
    <property type="molecule type" value="Genomic_DNA"/>
</dbReference>
<dbReference type="GO" id="GO:0016301">
    <property type="term" value="F:kinase activity"/>
    <property type="evidence" value="ECO:0007669"/>
    <property type="project" value="UniProtKB-KW"/>
</dbReference>
<name>A0AA88C1I9_9BURK</name>
<evidence type="ECO:0000313" key="7">
    <source>
        <dbReference type="Proteomes" id="UP000628442"/>
    </source>
</evidence>
<protein>
    <submittedName>
        <fullName evidence="6">Carbohydrate kinase</fullName>
    </submittedName>
</protein>
<dbReference type="PIRSF" id="PIRSF000538">
    <property type="entry name" value="GlpK"/>
    <property type="match status" value="1"/>
</dbReference>
<dbReference type="Pfam" id="PF02782">
    <property type="entry name" value="FGGY_C"/>
    <property type="match status" value="1"/>
</dbReference>
<evidence type="ECO:0000256" key="3">
    <source>
        <dbReference type="ARBA" id="ARBA00022777"/>
    </source>
</evidence>
<dbReference type="Proteomes" id="UP000628442">
    <property type="component" value="Unassembled WGS sequence"/>
</dbReference>
<evidence type="ECO:0000256" key="1">
    <source>
        <dbReference type="ARBA" id="ARBA00009156"/>
    </source>
</evidence>
<dbReference type="InterPro" id="IPR043129">
    <property type="entry name" value="ATPase_NBD"/>
</dbReference>
<dbReference type="PANTHER" id="PTHR43095:SF5">
    <property type="entry name" value="XYLULOSE KINASE"/>
    <property type="match status" value="1"/>
</dbReference>
<dbReference type="SUPFAM" id="SSF53067">
    <property type="entry name" value="Actin-like ATPase domain"/>
    <property type="match status" value="2"/>
</dbReference>
<comment type="caution">
    <text evidence="6">The sequence shown here is derived from an EMBL/GenBank/DDBJ whole genome shotgun (WGS) entry which is preliminary data.</text>
</comment>
<dbReference type="PANTHER" id="PTHR43095">
    <property type="entry name" value="SUGAR KINASE"/>
    <property type="match status" value="1"/>
</dbReference>
<accession>A0AA88C1I9</accession>
<dbReference type="Pfam" id="PF00370">
    <property type="entry name" value="FGGY_N"/>
    <property type="match status" value="1"/>
</dbReference>
<proteinExistence type="inferred from homology"/>
<dbReference type="CDD" id="cd07779">
    <property type="entry name" value="ASKHA_NBD_FGGY_YgcE-like"/>
    <property type="match status" value="1"/>
</dbReference>
<evidence type="ECO:0000256" key="2">
    <source>
        <dbReference type="ARBA" id="ARBA00022679"/>
    </source>
</evidence>